<dbReference type="PANTHER" id="PTHR30474">
    <property type="entry name" value="CELL CYCLE PROTEIN"/>
    <property type="match status" value="1"/>
</dbReference>
<feature type="transmembrane region" description="Helical" evidence="17">
    <location>
        <begin position="89"/>
        <end position="109"/>
    </location>
</feature>
<feature type="transmembrane region" description="Helical" evidence="17">
    <location>
        <begin position="7"/>
        <end position="27"/>
    </location>
</feature>
<keyword evidence="18" id="KW-0131">Cell cycle</keyword>
<dbReference type="GO" id="GO:0008360">
    <property type="term" value="P:regulation of cell shape"/>
    <property type="evidence" value="ECO:0007669"/>
    <property type="project" value="UniProtKB-KW"/>
</dbReference>
<feature type="transmembrane region" description="Helical" evidence="17">
    <location>
        <begin position="251"/>
        <end position="271"/>
    </location>
</feature>
<feature type="transmembrane region" description="Helical" evidence="17">
    <location>
        <begin position="66"/>
        <end position="83"/>
    </location>
</feature>
<evidence type="ECO:0000256" key="5">
    <source>
        <dbReference type="ARBA" id="ARBA00022960"/>
    </source>
</evidence>
<feature type="transmembrane region" description="Helical" evidence="17">
    <location>
        <begin position="322"/>
        <end position="339"/>
    </location>
</feature>
<dbReference type="Proteomes" id="UP000183047">
    <property type="component" value="Unassembled WGS sequence"/>
</dbReference>
<evidence type="ECO:0000256" key="7">
    <source>
        <dbReference type="ARBA" id="ARBA00022989"/>
    </source>
</evidence>
<dbReference type="Pfam" id="PF01098">
    <property type="entry name" value="FTSW_RODA_SPOVE"/>
    <property type="match status" value="1"/>
</dbReference>
<evidence type="ECO:0000313" key="18">
    <source>
        <dbReference type="EMBL" id="SCY47406.1"/>
    </source>
</evidence>
<comment type="subcellular location">
    <subcellularLocation>
        <location evidence="1">Membrane</location>
        <topology evidence="1">Multi-pass membrane protein</topology>
    </subcellularLocation>
</comment>
<keyword evidence="7 17" id="KW-1133">Transmembrane helix</keyword>
<dbReference type="GO" id="GO:0005886">
    <property type="term" value="C:plasma membrane"/>
    <property type="evidence" value="ECO:0007669"/>
    <property type="project" value="TreeGrafter"/>
</dbReference>
<evidence type="ECO:0000256" key="14">
    <source>
        <dbReference type="ARBA" id="ARBA00044770"/>
    </source>
</evidence>
<comment type="function">
    <text evidence="16">Peptidoglycan polymerase that is essential for cell division.</text>
</comment>
<evidence type="ECO:0000256" key="8">
    <source>
        <dbReference type="ARBA" id="ARBA00023136"/>
    </source>
</evidence>
<feature type="transmembrane region" description="Helical" evidence="17">
    <location>
        <begin position="145"/>
        <end position="163"/>
    </location>
</feature>
<dbReference type="GO" id="GO:0051301">
    <property type="term" value="P:cell division"/>
    <property type="evidence" value="ECO:0007669"/>
    <property type="project" value="UniProtKB-KW"/>
</dbReference>
<evidence type="ECO:0000256" key="16">
    <source>
        <dbReference type="ARBA" id="ARBA00049966"/>
    </source>
</evidence>
<feature type="transmembrane region" description="Helical" evidence="17">
    <location>
        <begin position="39"/>
        <end position="59"/>
    </location>
</feature>
<accession>A0A1G5G712</accession>
<keyword evidence="18" id="KW-0132">Cell division</keyword>
<comment type="catalytic activity">
    <reaction evidence="15">
        <text>[GlcNAc-(1-&gt;4)-Mur2Ac(oyl-L-Ala-gamma-D-Glu-L-Lys-D-Ala-D-Ala)](n)-di-trans,octa-cis-undecaprenyl diphosphate + beta-D-GlcNAc-(1-&gt;4)-Mur2Ac(oyl-L-Ala-gamma-D-Glu-L-Lys-D-Ala-D-Ala)-di-trans,octa-cis-undecaprenyl diphosphate = [GlcNAc-(1-&gt;4)-Mur2Ac(oyl-L-Ala-gamma-D-Glu-L-Lys-D-Ala-D-Ala)](n+1)-di-trans,octa-cis-undecaprenyl diphosphate + di-trans,octa-cis-undecaprenyl diphosphate + H(+)</text>
        <dbReference type="Rhea" id="RHEA:23708"/>
        <dbReference type="Rhea" id="RHEA-COMP:9602"/>
        <dbReference type="Rhea" id="RHEA-COMP:9603"/>
        <dbReference type="ChEBI" id="CHEBI:15378"/>
        <dbReference type="ChEBI" id="CHEBI:58405"/>
        <dbReference type="ChEBI" id="CHEBI:60033"/>
        <dbReference type="ChEBI" id="CHEBI:78435"/>
        <dbReference type="EC" id="2.4.99.28"/>
    </reaction>
</comment>
<keyword evidence="19" id="KW-1185">Reference proteome</keyword>
<evidence type="ECO:0000256" key="2">
    <source>
        <dbReference type="ARBA" id="ARBA00022676"/>
    </source>
</evidence>
<proteinExistence type="inferred from homology"/>
<dbReference type="GO" id="GO:0032153">
    <property type="term" value="C:cell division site"/>
    <property type="evidence" value="ECO:0007669"/>
    <property type="project" value="TreeGrafter"/>
</dbReference>
<evidence type="ECO:0000256" key="15">
    <source>
        <dbReference type="ARBA" id="ARBA00049902"/>
    </source>
</evidence>
<gene>
    <name evidence="18" type="ORF">SAMN02910451_02739</name>
</gene>
<keyword evidence="3" id="KW-0808">Transferase</keyword>
<keyword evidence="2" id="KW-0328">Glycosyltransferase</keyword>
<evidence type="ECO:0000256" key="6">
    <source>
        <dbReference type="ARBA" id="ARBA00022984"/>
    </source>
</evidence>
<organism evidence="18 19">
    <name type="scientific">Butyrivibrio hungatei</name>
    <dbReference type="NCBI Taxonomy" id="185008"/>
    <lineage>
        <taxon>Bacteria</taxon>
        <taxon>Bacillati</taxon>
        <taxon>Bacillota</taxon>
        <taxon>Clostridia</taxon>
        <taxon>Lachnospirales</taxon>
        <taxon>Lachnospiraceae</taxon>
        <taxon>Butyrivibrio</taxon>
    </lineage>
</organism>
<reference evidence="19" key="1">
    <citation type="submission" date="2016-10" db="EMBL/GenBank/DDBJ databases">
        <authorList>
            <person name="Varghese N."/>
            <person name="Submissions S."/>
        </authorList>
    </citation>
    <scope>NUCLEOTIDE SEQUENCE [LARGE SCALE GENOMIC DNA]</scope>
    <source>
        <strain evidence="19">XBD2006</strain>
    </source>
</reference>
<evidence type="ECO:0000256" key="11">
    <source>
        <dbReference type="ARBA" id="ARBA00038053"/>
    </source>
</evidence>
<dbReference type="GO" id="GO:0015648">
    <property type="term" value="F:lipid-linked peptidoglycan transporter activity"/>
    <property type="evidence" value="ECO:0007669"/>
    <property type="project" value="TreeGrafter"/>
</dbReference>
<dbReference type="PANTHER" id="PTHR30474:SF2">
    <property type="entry name" value="PEPTIDOGLYCAN GLYCOSYLTRANSFERASE FTSW-RELATED"/>
    <property type="match status" value="1"/>
</dbReference>
<evidence type="ECO:0000256" key="10">
    <source>
        <dbReference type="ARBA" id="ARBA00033270"/>
    </source>
</evidence>
<comment type="similarity">
    <text evidence="11">Belongs to the SEDS family. FtsW subfamily.</text>
</comment>
<sequence length="359" mass="40310">MHRKIEWDVVITAALIGVISIIVHWFMGKDKSIKLTGNSTFYTSVGIGIIVMIAVYMIGHNLIAKRAKEIAVGIILILVFLRFQPENMYLGFGSVKVLTAAVMCLYVPVYGAVLHKYRRGGILELLKAILWMIVPILIIHKSTRVMTEIVLLSAMIMQLLYCIKKRWFKINFLLSLAALAVIVFAASVFVDKTGVIARWGHKTMSNVFSLDESTVQSFFDVNLVGSSGKENLKFLPKPDLDYLLAYQANRYGLLPAIGIALLVIAVIAFGYKSVFRCKNDLSFLMGTGCLNVLLENTVINIFENTGTIPYTDTFLPFFSSQTSYIVMAYIFVGIILSVCKGKGTRDRFFRYAVRNLMRY</sequence>
<dbReference type="EMBL" id="FMUR01000019">
    <property type="protein sequence ID" value="SCY47406.1"/>
    <property type="molecule type" value="Genomic_DNA"/>
</dbReference>
<dbReference type="AlphaFoldDB" id="A0A1G5G712"/>
<dbReference type="GO" id="GO:0008955">
    <property type="term" value="F:peptidoglycan glycosyltransferase activity"/>
    <property type="evidence" value="ECO:0007669"/>
    <property type="project" value="UniProtKB-EC"/>
</dbReference>
<evidence type="ECO:0000256" key="12">
    <source>
        <dbReference type="ARBA" id="ARBA00041185"/>
    </source>
</evidence>
<keyword evidence="6" id="KW-0573">Peptidoglycan synthesis</keyword>
<feature type="transmembrane region" description="Helical" evidence="17">
    <location>
        <begin position="170"/>
        <end position="190"/>
    </location>
</feature>
<dbReference type="RefSeq" id="WP_074463154.1">
    <property type="nucleotide sequence ID" value="NZ_FMUR01000019.1"/>
</dbReference>
<evidence type="ECO:0000256" key="17">
    <source>
        <dbReference type="SAM" id="Phobius"/>
    </source>
</evidence>
<evidence type="ECO:0000256" key="9">
    <source>
        <dbReference type="ARBA" id="ARBA00032370"/>
    </source>
</evidence>
<protein>
    <recommendedName>
        <fullName evidence="12">Probable peptidoglycan glycosyltransferase FtsW</fullName>
        <ecNumber evidence="14">2.4.99.28</ecNumber>
    </recommendedName>
    <alternativeName>
        <fullName evidence="13">Cell division protein FtsW</fullName>
    </alternativeName>
    <alternativeName>
        <fullName evidence="10">Cell wall polymerase</fullName>
    </alternativeName>
    <alternativeName>
        <fullName evidence="9">Peptidoglycan polymerase</fullName>
    </alternativeName>
</protein>
<name>A0A1G5G712_9FIRM</name>
<evidence type="ECO:0000313" key="19">
    <source>
        <dbReference type="Proteomes" id="UP000183047"/>
    </source>
</evidence>
<keyword evidence="5" id="KW-0133">Cell shape</keyword>
<dbReference type="EC" id="2.4.99.28" evidence="14"/>
<dbReference type="InterPro" id="IPR001182">
    <property type="entry name" value="FtsW/RodA"/>
</dbReference>
<evidence type="ECO:0000256" key="3">
    <source>
        <dbReference type="ARBA" id="ARBA00022679"/>
    </source>
</evidence>
<evidence type="ECO:0000256" key="4">
    <source>
        <dbReference type="ARBA" id="ARBA00022692"/>
    </source>
</evidence>
<evidence type="ECO:0000256" key="13">
    <source>
        <dbReference type="ARBA" id="ARBA00041418"/>
    </source>
</evidence>
<keyword evidence="8 17" id="KW-0472">Membrane</keyword>
<dbReference type="GO" id="GO:0009252">
    <property type="term" value="P:peptidoglycan biosynthetic process"/>
    <property type="evidence" value="ECO:0007669"/>
    <property type="project" value="UniProtKB-KW"/>
</dbReference>
<feature type="transmembrane region" description="Helical" evidence="17">
    <location>
        <begin position="283"/>
        <end position="302"/>
    </location>
</feature>
<feature type="transmembrane region" description="Helical" evidence="17">
    <location>
        <begin position="121"/>
        <end position="139"/>
    </location>
</feature>
<keyword evidence="4 17" id="KW-0812">Transmembrane</keyword>
<evidence type="ECO:0000256" key="1">
    <source>
        <dbReference type="ARBA" id="ARBA00004141"/>
    </source>
</evidence>